<keyword evidence="2" id="KW-0812">Transmembrane</keyword>
<dbReference type="EMBL" id="LVJI01000015">
    <property type="protein sequence ID" value="OAB46413.1"/>
    <property type="molecule type" value="Genomic_DNA"/>
</dbReference>
<feature type="compositionally biased region" description="Basic and acidic residues" evidence="1">
    <location>
        <begin position="95"/>
        <end position="109"/>
    </location>
</feature>
<evidence type="ECO:0000313" key="3">
    <source>
        <dbReference type="EMBL" id="OAB46413.1"/>
    </source>
</evidence>
<feature type="transmembrane region" description="Helical" evidence="2">
    <location>
        <begin position="34"/>
        <end position="51"/>
    </location>
</feature>
<sequence length="109" mass="12553">MKSKSFVTWAVIILAALGLLNDVVYGNFQLLKNLLLPVLVFVVIFLLFKYYQPRRFKQPKVNPSRKTMDKVTGIRKSSSNTASTKKKNYPFQVIDGKKGKNDDQMPKYH</sequence>
<evidence type="ECO:0000256" key="1">
    <source>
        <dbReference type="SAM" id="MobiDB-lite"/>
    </source>
</evidence>
<comment type="caution">
    <text evidence="3">The sequence shown here is derived from an EMBL/GenBank/DDBJ whole genome shotgun (WGS) entry which is preliminary data.</text>
</comment>
<name>A0A168P5T7_9BACL</name>
<evidence type="ECO:0000256" key="2">
    <source>
        <dbReference type="SAM" id="Phobius"/>
    </source>
</evidence>
<accession>A0A168P5T7</accession>
<keyword evidence="2" id="KW-1133">Transmembrane helix</keyword>
<feature type="region of interest" description="Disordered" evidence="1">
    <location>
        <begin position="59"/>
        <end position="109"/>
    </location>
</feature>
<keyword evidence="4" id="KW-1185">Reference proteome</keyword>
<organism evidence="3 4">
    <name type="scientific">Paenibacillus antarcticus</name>
    <dbReference type="NCBI Taxonomy" id="253703"/>
    <lineage>
        <taxon>Bacteria</taxon>
        <taxon>Bacillati</taxon>
        <taxon>Bacillota</taxon>
        <taxon>Bacilli</taxon>
        <taxon>Bacillales</taxon>
        <taxon>Paenibacillaceae</taxon>
        <taxon>Paenibacillus</taxon>
    </lineage>
</organism>
<protein>
    <submittedName>
        <fullName evidence="3">Uncharacterized protein</fullName>
    </submittedName>
</protein>
<feature type="transmembrane region" description="Helical" evidence="2">
    <location>
        <begin position="7"/>
        <end position="28"/>
    </location>
</feature>
<reference evidence="3 4" key="1">
    <citation type="submission" date="2016-03" db="EMBL/GenBank/DDBJ databases">
        <title>Draft genome sequence of Paenibacillus antarcticus CECT 5836.</title>
        <authorList>
            <person name="Shin S.-K."/>
            <person name="Yi H."/>
        </authorList>
    </citation>
    <scope>NUCLEOTIDE SEQUENCE [LARGE SCALE GENOMIC DNA]</scope>
    <source>
        <strain evidence="3 4">CECT 5836</strain>
    </source>
</reference>
<evidence type="ECO:0000313" key="4">
    <source>
        <dbReference type="Proteomes" id="UP000077355"/>
    </source>
</evidence>
<keyword evidence="2" id="KW-0472">Membrane</keyword>
<proteinExistence type="predicted"/>
<dbReference type="Proteomes" id="UP000077355">
    <property type="component" value="Unassembled WGS sequence"/>
</dbReference>
<gene>
    <name evidence="3" type="ORF">PBAT_10315</name>
</gene>
<dbReference type="RefSeq" id="WP_068649213.1">
    <property type="nucleotide sequence ID" value="NZ_CP043611.1"/>
</dbReference>
<dbReference type="AlphaFoldDB" id="A0A168P5T7"/>